<keyword evidence="2" id="KW-1185">Reference proteome</keyword>
<dbReference type="EMBL" id="JACHOC010000004">
    <property type="protein sequence ID" value="MBB4622488.1"/>
    <property type="molecule type" value="Genomic_DNA"/>
</dbReference>
<evidence type="ECO:0000313" key="2">
    <source>
        <dbReference type="Proteomes" id="UP000533637"/>
    </source>
</evidence>
<dbReference type="Gene3D" id="2.30.110.10">
    <property type="entry name" value="Electron Transport, Fmn-binding Protein, Chain A"/>
    <property type="match status" value="1"/>
</dbReference>
<dbReference type="PANTHER" id="PTHR34071:SF2">
    <property type="entry name" value="FLAVIN-NUCLEOTIDE-BINDING PROTEIN"/>
    <property type="match status" value="1"/>
</dbReference>
<organism evidence="1 2">
    <name type="scientific">Parabacteroides faecis</name>
    <dbReference type="NCBI Taxonomy" id="1217282"/>
    <lineage>
        <taxon>Bacteria</taxon>
        <taxon>Pseudomonadati</taxon>
        <taxon>Bacteroidota</taxon>
        <taxon>Bacteroidia</taxon>
        <taxon>Bacteroidales</taxon>
        <taxon>Tannerellaceae</taxon>
        <taxon>Parabacteroides</taxon>
    </lineage>
</organism>
<dbReference type="PANTHER" id="PTHR34071">
    <property type="entry name" value="5-NITROIMIDAZOLE ANTIBIOTICS RESISTANCE PROTEIN, NIMA-FAMILY-RELATED PROTEIN-RELATED"/>
    <property type="match status" value="1"/>
</dbReference>
<evidence type="ECO:0008006" key="3">
    <source>
        <dbReference type="Google" id="ProtNLM"/>
    </source>
</evidence>
<dbReference type="InterPro" id="IPR012349">
    <property type="entry name" value="Split_barrel_FMN-bd"/>
</dbReference>
<sequence>MFTDIRRKDRILENELAYRLLESGEYGFLAMEGVNGYGYGIPISYVLNDDKCIYFHCAPEGYKLECLRQNPKVCFSVVGETRVIPGQFTTAYESAIAFGTIHMDLPVEERMLALRLLAKKYCSGFEVVGEKYIAGSFKRTNVLRLDIEHISGKCKRIK</sequence>
<evidence type="ECO:0000313" key="1">
    <source>
        <dbReference type="EMBL" id="MBB4622488.1"/>
    </source>
</evidence>
<dbReference type="Proteomes" id="UP000533637">
    <property type="component" value="Unassembled WGS sequence"/>
</dbReference>
<proteinExistence type="predicted"/>
<gene>
    <name evidence="1" type="ORF">GGQ57_002388</name>
</gene>
<name>A0ABR6KLV6_9BACT</name>
<dbReference type="Pfam" id="PF12900">
    <property type="entry name" value="Pyridox_ox_2"/>
    <property type="match status" value="1"/>
</dbReference>
<accession>A0ABR6KLV6</accession>
<comment type="caution">
    <text evidence="1">The sequence shown here is derived from an EMBL/GenBank/DDBJ whole genome shotgun (WGS) entry which is preliminary data.</text>
</comment>
<dbReference type="InterPro" id="IPR024747">
    <property type="entry name" value="Pyridox_Oxase-rel"/>
</dbReference>
<dbReference type="RefSeq" id="WP_183670866.1">
    <property type="nucleotide sequence ID" value="NZ_BMPB01000013.1"/>
</dbReference>
<reference evidence="1 2" key="1">
    <citation type="submission" date="2020-08" db="EMBL/GenBank/DDBJ databases">
        <title>Genomic Encyclopedia of Type Strains, Phase IV (KMG-IV): sequencing the most valuable type-strain genomes for metagenomic binning, comparative biology and taxonomic classification.</title>
        <authorList>
            <person name="Goeker M."/>
        </authorList>
    </citation>
    <scope>NUCLEOTIDE SEQUENCE [LARGE SCALE GENOMIC DNA]</scope>
    <source>
        <strain evidence="1 2">DSM 102983</strain>
    </source>
</reference>
<protein>
    <recommendedName>
        <fullName evidence="3">Pyridoxamine 5'-phosphate oxidase family protein</fullName>
    </recommendedName>
</protein>
<dbReference type="SUPFAM" id="SSF50475">
    <property type="entry name" value="FMN-binding split barrel"/>
    <property type="match status" value="1"/>
</dbReference>